<dbReference type="AlphaFoldDB" id="A0A5R8KB04"/>
<protein>
    <submittedName>
        <fullName evidence="1">PEP-CTERM sorting domain-containing protein</fullName>
    </submittedName>
</protein>
<keyword evidence="2" id="KW-1185">Reference proteome</keyword>
<organism evidence="1 2">
    <name type="scientific">Phragmitibacter flavus</name>
    <dbReference type="NCBI Taxonomy" id="2576071"/>
    <lineage>
        <taxon>Bacteria</taxon>
        <taxon>Pseudomonadati</taxon>
        <taxon>Verrucomicrobiota</taxon>
        <taxon>Verrucomicrobiia</taxon>
        <taxon>Verrucomicrobiales</taxon>
        <taxon>Verrucomicrobiaceae</taxon>
        <taxon>Phragmitibacter</taxon>
    </lineage>
</organism>
<evidence type="ECO:0000313" key="2">
    <source>
        <dbReference type="Proteomes" id="UP000306196"/>
    </source>
</evidence>
<name>A0A5R8KB04_9BACT</name>
<dbReference type="OrthoDB" id="192279at2"/>
<sequence length="367" mass="38225">MTSPTPDKPLSSSNRFRSIFIVLGALAAVLSPGMTIKAQTTHYLYGLHNTSGAADAANFNLVQFAVANPYGASTVTSSTRVANLGSYVSNYGAAGRYREYINGLAIDITTNDVYFNYTYNDNSASATAGNYTFQLYKGNLNGSVWEVDLVHSITAALAGGLPDSDSAGSGAFPRGAFDPVSNSYYTGGQLTDSLTRLNLNASGTAVTSIDNFSNFDLTPFGDYGGGDFVISNGTLYTSTVVDGENRLIRRTISGIENGTGFAAGVIMDDDLSFDEFGVVQIAGLGAADLLYGLSNSGSLFRFTNPGGGTEAALGITEIVDLSSFIGFGSVADISEALLAPIPVPEPSGALLIGVAGCLAILRRRRQS</sequence>
<dbReference type="InterPro" id="IPR013424">
    <property type="entry name" value="Ice-binding_C"/>
</dbReference>
<comment type="caution">
    <text evidence="1">The sequence shown here is derived from an EMBL/GenBank/DDBJ whole genome shotgun (WGS) entry which is preliminary data.</text>
</comment>
<reference evidence="1 2" key="1">
    <citation type="submission" date="2019-05" db="EMBL/GenBank/DDBJ databases">
        <title>Verrucobacter flavum gen. nov., sp. nov. a new member of the family Verrucomicrobiaceae.</title>
        <authorList>
            <person name="Szuroczki S."/>
            <person name="Abbaszade G."/>
            <person name="Szabo A."/>
            <person name="Felfoldi T."/>
            <person name="Schumann P."/>
            <person name="Boka K."/>
            <person name="Keki Z."/>
            <person name="Toumi M."/>
            <person name="Toth E."/>
        </authorList>
    </citation>
    <scope>NUCLEOTIDE SEQUENCE [LARGE SCALE GENOMIC DNA]</scope>
    <source>
        <strain evidence="1 2">MG-N-17</strain>
    </source>
</reference>
<accession>A0A5R8KB04</accession>
<gene>
    <name evidence="1" type="ORF">FEM03_17810</name>
</gene>
<dbReference type="EMBL" id="VAUV01000013">
    <property type="protein sequence ID" value="TLD69493.1"/>
    <property type="molecule type" value="Genomic_DNA"/>
</dbReference>
<proteinExistence type="predicted"/>
<dbReference type="RefSeq" id="WP_138087636.1">
    <property type="nucleotide sequence ID" value="NZ_VAUV01000013.1"/>
</dbReference>
<evidence type="ECO:0000313" key="1">
    <source>
        <dbReference type="EMBL" id="TLD69493.1"/>
    </source>
</evidence>
<dbReference type="NCBIfam" id="TIGR02595">
    <property type="entry name" value="PEP_CTERM"/>
    <property type="match status" value="1"/>
</dbReference>
<dbReference type="Proteomes" id="UP000306196">
    <property type="component" value="Unassembled WGS sequence"/>
</dbReference>